<dbReference type="GO" id="GO:0016787">
    <property type="term" value="F:hydrolase activity"/>
    <property type="evidence" value="ECO:0007669"/>
    <property type="project" value="UniProtKB-KW"/>
</dbReference>
<dbReference type="NCBIfam" id="TIGR00724">
    <property type="entry name" value="urea_amlyse_rel"/>
    <property type="match status" value="1"/>
</dbReference>
<evidence type="ECO:0000313" key="6">
    <source>
        <dbReference type="Proteomes" id="UP000656244"/>
    </source>
</evidence>
<keyword evidence="3" id="KW-0067">ATP-binding</keyword>
<dbReference type="SMART" id="SM00797">
    <property type="entry name" value="AHS2"/>
    <property type="match status" value="1"/>
</dbReference>
<dbReference type="PANTHER" id="PTHR43309">
    <property type="entry name" value="5-OXOPROLINASE SUBUNIT C"/>
    <property type="match status" value="1"/>
</dbReference>
<dbReference type="Gene3D" id="2.40.100.10">
    <property type="entry name" value="Cyclophilin-like"/>
    <property type="match status" value="1"/>
</dbReference>
<sequence length="282" mass="30960">MVEVLQPGIFTSIQDFGRIGFQKFGVPYSGVMDRYAVAVANTLVGNPENLPVLEITMMGLKLKFHCPTIIAVCGADSSPNINDKSVPLNRTISVHKGDVLSLGRLNDGFRSYLAVKGGFKGEKVMGSYSMYPGITASNRLNKGDTISIDETPVGLKPKNASFKVNRDYILKDNIEVFKGPEFDKLNKTQQSKLLEEGFTISKDSNRMGYRLEETVANNLAPILTAPVLPGTIQLPPSGKPIILMRDCQTTGGYPRIFQLKETAINVLAQKYMGQAIHFKLID</sequence>
<keyword evidence="1" id="KW-0547">Nucleotide-binding</keyword>
<protein>
    <submittedName>
        <fullName evidence="5">Biotin-dependent carboxyltransferase family protein</fullName>
    </submittedName>
</protein>
<comment type="caution">
    <text evidence="5">The sequence shown here is derived from an EMBL/GenBank/DDBJ whole genome shotgun (WGS) entry which is preliminary data.</text>
</comment>
<name>A0A923KJ38_9FLAO</name>
<organism evidence="5 6">
    <name type="scientific">Hyunsoonleella aquatilis</name>
    <dbReference type="NCBI Taxonomy" id="2762758"/>
    <lineage>
        <taxon>Bacteria</taxon>
        <taxon>Pseudomonadati</taxon>
        <taxon>Bacteroidota</taxon>
        <taxon>Flavobacteriia</taxon>
        <taxon>Flavobacteriales</taxon>
        <taxon>Flavobacteriaceae</taxon>
    </lineage>
</organism>
<dbReference type="AlphaFoldDB" id="A0A923KJ38"/>
<evidence type="ECO:0000259" key="4">
    <source>
        <dbReference type="SMART" id="SM00797"/>
    </source>
</evidence>
<dbReference type="EMBL" id="JACNMF010000005">
    <property type="protein sequence ID" value="MBC3759624.1"/>
    <property type="molecule type" value="Genomic_DNA"/>
</dbReference>
<dbReference type="InterPro" id="IPR003778">
    <property type="entry name" value="CT_A_B"/>
</dbReference>
<evidence type="ECO:0000313" key="5">
    <source>
        <dbReference type="EMBL" id="MBC3759624.1"/>
    </source>
</evidence>
<gene>
    <name evidence="5" type="ORF">H7U19_14505</name>
</gene>
<reference evidence="5" key="1">
    <citation type="submission" date="2020-08" db="EMBL/GenBank/DDBJ databases">
        <title>Hyunsoonleella sp. strain SJ7 genome sequencing and assembly.</title>
        <authorList>
            <person name="Kim I."/>
        </authorList>
    </citation>
    <scope>NUCLEOTIDE SEQUENCE</scope>
    <source>
        <strain evidence="5">SJ7</strain>
    </source>
</reference>
<accession>A0A923KJ38</accession>
<proteinExistence type="predicted"/>
<dbReference type="Proteomes" id="UP000656244">
    <property type="component" value="Unassembled WGS sequence"/>
</dbReference>
<feature type="domain" description="Carboxyltransferase" evidence="4">
    <location>
        <begin position="23"/>
        <end position="282"/>
    </location>
</feature>
<dbReference type="RefSeq" id="WP_186563595.1">
    <property type="nucleotide sequence ID" value="NZ_JACNMF010000005.1"/>
</dbReference>
<evidence type="ECO:0000256" key="1">
    <source>
        <dbReference type="ARBA" id="ARBA00022741"/>
    </source>
</evidence>
<dbReference type="Pfam" id="PF02626">
    <property type="entry name" value="CT_A_B"/>
    <property type="match status" value="1"/>
</dbReference>
<dbReference type="InterPro" id="IPR052708">
    <property type="entry name" value="PxpC"/>
</dbReference>
<keyword evidence="6" id="KW-1185">Reference proteome</keyword>
<evidence type="ECO:0000256" key="2">
    <source>
        <dbReference type="ARBA" id="ARBA00022801"/>
    </source>
</evidence>
<evidence type="ECO:0000256" key="3">
    <source>
        <dbReference type="ARBA" id="ARBA00022840"/>
    </source>
</evidence>
<dbReference type="InterPro" id="IPR029000">
    <property type="entry name" value="Cyclophilin-like_dom_sf"/>
</dbReference>
<dbReference type="GO" id="GO:0005524">
    <property type="term" value="F:ATP binding"/>
    <property type="evidence" value="ECO:0007669"/>
    <property type="project" value="UniProtKB-KW"/>
</dbReference>
<keyword evidence="2" id="KW-0378">Hydrolase</keyword>
<dbReference type="PANTHER" id="PTHR43309:SF5">
    <property type="entry name" value="5-OXOPROLINASE SUBUNIT C"/>
    <property type="match status" value="1"/>
</dbReference>